<evidence type="ECO:0000313" key="4">
    <source>
        <dbReference type="EMBL" id="PHJ19809.1"/>
    </source>
</evidence>
<dbReference type="EMBL" id="MIGC01003199">
    <property type="protein sequence ID" value="PHJ19809.1"/>
    <property type="molecule type" value="Genomic_DNA"/>
</dbReference>
<organism evidence="2 5">
    <name type="scientific">Cystoisospora suis</name>
    <dbReference type="NCBI Taxonomy" id="483139"/>
    <lineage>
        <taxon>Eukaryota</taxon>
        <taxon>Sar</taxon>
        <taxon>Alveolata</taxon>
        <taxon>Apicomplexa</taxon>
        <taxon>Conoidasida</taxon>
        <taxon>Coccidia</taxon>
        <taxon>Eucoccidiorida</taxon>
        <taxon>Eimeriorina</taxon>
        <taxon>Sarcocystidae</taxon>
        <taxon>Cystoisospora</taxon>
    </lineage>
</organism>
<comment type="caution">
    <text evidence="2">The sequence shown here is derived from an EMBL/GenBank/DDBJ whole genome shotgun (WGS) entry which is preliminary data.</text>
</comment>
<feature type="chain" id="PRO_5014076862" description="Secreted protein" evidence="1">
    <location>
        <begin position="18"/>
        <end position="151"/>
    </location>
</feature>
<keyword evidence="5" id="KW-1185">Reference proteome</keyword>
<feature type="signal peptide" evidence="1">
    <location>
        <begin position="1"/>
        <end position="17"/>
    </location>
</feature>
<evidence type="ECO:0000313" key="5">
    <source>
        <dbReference type="Proteomes" id="UP000221165"/>
    </source>
</evidence>
<evidence type="ECO:0000313" key="2">
    <source>
        <dbReference type="EMBL" id="PHJ19807.1"/>
    </source>
</evidence>
<evidence type="ECO:0000313" key="3">
    <source>
        <dbReference type="EMBL" id="PHJ19808.1"/>
    </source>
</evidence>
<dbReference type="RefSeq" id="XP_067921500.1">
    <property type="nucleotide sequence ID" value="XM_068066523.1"/>
</dbReference>
<gene>
    <name evidence="2" type="ORF">CSUI_006360</name>
    <name evidence="3" type="ORF">CSUI_006361</name>
    <name evidence="4" type="ORF">CSUI_006362</name>
</gene>
<dbReference type="VEuPathDB" id="ToxoDB:CSUI_006362"/>
<sequence length="151" mass="16675">MTVQILLKLFRCTKCTAVFQCSAGHARCNTAEDPLCGWGTVQSAWRPAFHCRSEVLEYGSPSVSVSDRFSLQGPRQVGSADFFFLRSTRHQSYRLVCLSYSAVFCLSSSHSISPAAWGRRGGPTRPEGNVRFHTEESVRSSVFLECLAATS</sequence>
<dbReference type="VEuPathDB" id="ToxoDB:CSUI_006360"/>
<accession>A0A2C6KQK7</accession>
<dbReference type="VEuPathDB" id="ToxoDB:CSUI_006361"/>
<evidence type="ECO:0000256" key="1">
    <source>
        <dbReference type="SAM" id="SignalP"/>
    </source>
</evidence>
<keyword evidence="1" id="KW-0732">Signal</keyword>
<dbReference type="EMBL" id="MIGC01003199">
    <property type="protein sequence ID" value="PHJ19807.1"/>
    <property type="molecule type" value="Genomic_DNA"/>
</dbReference>
<protein>
    <recommendedName>
        <fullName evidence="6">Secreted protein</fullName>
    </recommendedName>
</protein>
<dbReference type="GeneID" id="94429734"/>
<dbReference type="Proteomes" id="UP000221165">
    <property type="component" value="Unassembled WGS sequence"/>
</dbReference>
<name>A0A2C6KQK7_9APIC</name>
<reference evidence="2 5" key="1">
    <citation type="journal article" date="2017" name="Int. J. Parasitol.">
        <title>The genome of the protozoan parasite Cystoisospora suis and a reverse vaccinology approach to identify vaccine candidates.</title>
        <authorList>
            <person name="Palmieri N."/>
            <person name="Shrestha A."/>
            <person name="Ruttkowski B."/>
            <person name="Beck T."/>
            <person name="Vogl C."/>
            <person name="Tomley F."/>
            <person name="Blake D.P."/>
            <person name="Joachim A."/>
        </authorList>
    </citation>
    <scope>NUCLEOTIDE SEQUENCE [LARGE SCALE GENOMIC DNA]</scope>
    <source>
        <strain evidence="2 5">Wien I</strain>
    </source>
</reference>
<dbReference type="EMBL" id="MIGC01003199">
    <property type="protein sequence ID" value="PHJ19808.1"/>
    <property type="molecule type" value="Genomic_DNA"/>
</dbReference>
<proteinExistence type="predicted"/>
<dbReference type="AlphaFoldDB" id="A0A2C6KQK7"/>
<evidence type="ECO:0008006" key="6">
    <source>
        <dbReference type="Google" id="ProtNLM"/>
    </source>
</evidence>